<dbReference type="Pfam" id="PF08863">
    <property type="entry name" value="YolD"/>
    <property type="match status" value="1"/>
</dbReference>
<protein>
    <recommendedName>
        <fullName evidence="3">YolD-like family protein</fullName>
    </recommendedName>
</protein>
<sequence>MKKVEKPELNEQKWEEIERTINNEAMEYGSFLEFSYWEDGFFHCAIGTCEFVNLERKQFQYSH</sequence>
<keyword evidence="2" id="KW-1185">Reference proteome</keyword>
<dbReference type="EMBL" id="CP031092">
    <property type="protein sequence ID" value="AXF56744.1"/>
    <property type="molecule type" value="Genomic_DNA"/>
</dbReference>
<reference evidence="1 2" key="1">
    <citation type="journal article" date="2018" name="J. Microbiol.">
        <title>Salicibibacter kimchii gen. nov., sp. nov., a moderately halophilic and alkalitolerant bacterium in the family Bacillaceae, isolated from kimchi.</title>
        <authorList>
            <person name="Jang J.Y."/>
            <person name="Oh Y.J."/>
            <person name="Lim S.K."/>
            <person name="Park H.K."/>
            <person name="Lee C."/>
            <person name="Kim J.Y."/>
            <person name="Lee M.A."/>
            <person name="Choi H.J."/>
        </authorList>
    </citation>
    <scope>NUCLEOTIDE SEQUENCE [LARGE SCALE GENOMIC DNA]</scope>
    <source>
        <strain evidence="1 2">NKC1-1</strain>
    </source>
</reference>
<organism evidence="1 2">
    <name type="scientific">Salicibibacter kimchii</name>
    <dbReference type="NCBI Taxonomy" id="2099786"/>
    <lineage>
        <taxon>Bacteria</taxon>
        <taxon>Bacillati</taxon>
        <taxon>Bacillota</taxon>
        <taxon>Bacilli</taxon>
        <taxon>Bacillales</taxon>
        <taxon>Bacillaceae</taxon>
        <taxon>Salicibibacter</taxon>
    </lineage>
</organism>
<dbReference type="KEGG" id="rue:DT065_12480"/>
<dbReference type="OrthoDB" id="2376882at2"/>
<evidence type="ECO:0000313" key="1">
    <source>
        <dbReference type="EMBL" id="AXF56744.1"/>
    </source>
</evidence>
<evidence type="ECO:0000313" key="2">
    <source>
        <dbReference type="Proteomes" id="UP000252100"/>
    </source>
</evidence>
<dbReference type="RefSeq" id="WP_114373923.1">
    <property type="nucleotide sequence ID" value="NZ_CP031092.1"/>
</dbReference>
<dbReference type="AlphaFoldDB" id="A0A345C0L3"/>
<gene>
    <name evidence="1" type="ORF">DT065_12480</name>
</gene>
<proteinExistence type="predicted"/>
<evidence type="ECO:0008006" key="3">
    <source>
        <dbReference type="Google" id="ProtNLM"/>
    </source>
</evidence>
<dbReference type="Proteomes" id="UP000252100">
    <property type="component" value="Chromosome"/>
</dbReference>
<dbReference type="InterPro" id="IPR014962">
    <property type="entry name" value="YolD"/>
</dbReference>
<accession>A0A345C0L3</accession>
<name>A0A345C0L3_9BACI</name>